<sequence>MRISTAIFGSLALILAATGITRAAGAAIDVRIVVVIMLFTVSALLAMSAFRRTDKPEEDVL</sequence>
<evidence type="ECO:0000313" key="2">
    <source>
        <dbReference type="EMBL" id="MDP9832322.1"/>
    </source>
</evidence>
<dbReference type="EMBL" id="JAUSQL010000001">
    <property type="protein sequence ID" value="MDP9832322.1"/>
    <property type="molecule type" value="Genomic_DNA"/>
</dbReference>
<dbReference type="Proteomes" id="UP001230145">
    <property type="component" value="Unassembled WGS sequence"/>
</dbReference>
<evidence type="ECO:0000313" key="3">
    <source>
        <dbReference type="Proteomes" id="UP001230145"/>
    </source>
</evidence>
<keyword evidence="2" id="KW-0378">Hydrolase</keyword>
<keyword evidence="3" id="KW-1185">Reference proteome</keyword>
<proteinExistence type="predicted"/>
<dbReference type="RefSeq" id="WP_270974472.1">
    <property type="nucleotide sequence ID" value="NZ_JAUSQL010000001.1"/>
</dbReference>
<keyword evidence="1" id="KW-0812">Transmembrane</keyword>
<keyword evidence="1" id="KW-0472">Membrane</keyword>
<dbReference type="GO" id="GO:0008233">
    <property type="term" value="F:peptidase activity"/>
    <property type="evidence" value="ECO:0007669"/>
    <property type="project" value="UniProtKB-KW"/>
</dbReference>
<gene>
    <name evidence="2" type="ORF">J2S45_001001</name>
</gene>
<evidence type="ECO:0000256" key="1">
    <source>
        <dbReference type="SAM" id="Phobius"/>
    </source>
</evidence>
<protein>
    <submittedName>
        <fullName evidence="2">Membrane protein implicated in regulation of membrane protease activity</fullName>
    </submittedName>
</protein>
<comment type="caution">
    <text evidence="2">The sequence shown here is derived from an EMBL/GenBank/DDBJ whole genome shotgun (WGS) entry which is preliminary data.</text>
</comment>
<keyword evidence="2" id="KW-0645">Protease</keyword>
<accession>A0ABT9PIL6</accession>
<reference evidence="2 3" key="1">
    <citation type="submission" date="2023-07" db="EMBL/GenBank/DDBJ databases">
        <title>Sequencing the genomes of 1000 actinobacteria strains.</title>
        <authorList>
            <person name="Klenk H.-P."/>
        </authorList>
    </citation>
    <scope>NUCLEOTIDE SEQUENCE [LARGE SCALE GENOMIC DNA]</scope>
    <source>
        <strain evidence="2 3">DSM 19515</strain>
    </source>
</reference>
<feature type="transmembrane region" description="Helical" evidence="1">
    <location>
        <begin position="33"/>
        <end position="50"/>
    </location>
</feature>
<keyword evidence="1" id="KW-1133">Transmembrane helix</keyword>
<organism evidence="2 3">
    <name type="scientific">Trueperella abortisuis</name>
    <dbReference type="NCBI Taxonomy" id="445930"/>
    <lineage>
        <taxon>Bacteria</taxon>
        <taxon>Bacillati</taxon>
        <taxon>Actinomycetota</taxon>
        <taxon>Actinomycetes</taxon>
        <taxon>Actinomycetales</taxon>
        <taxon>Actinomycetaceae</taxon>
        <taxon>Trueperella</taxon>
    </lineage>
</organism>
<dbReference type="GO" id="GO:0006508">
    <property type="term" value="P:proteolysis"/>
    <property type="evidence" value="ECO:0007669"/>
    <property type="project" value="UniProtKB-KW"/>
</dbReference>
<name>A0ABT9PIL6_9ACTO</name>